<evidence type="ECO:0000313" key="1">
    <source>
        <dbReference type="EMBL" id="KGM93377.1"/>
    </source>
</evidence>
<sequence>MIISLNKQIHIYSVDTSAFYNESEMKIHNRLNKYYLFRKILNEKLNRINQKVDKCKDESNKTQYITLHKITEHTFKSINKKIKIIKDTLYEEFKATKQFNYKNRDIRELNQEYLNIKNVISVFESTLTRVMQVPIDTLTEDLIIVQTYFFEIIEDLILDGFMLKGEKYTCLTASAGQIRTKKTVFIKESQLKRYYDTLSCGLTIERINECGGVNINKYLAYLALNNSATDEWKDFDITKTIVVDDFETDVKETVDLIDDETYTIERVIKDVPIPHMDGCGIMLPKLGRNRMFRSPWVKGLLISSPFNKFIREKSKELGKYCGIVKDIYGKEHDILKEKIEIIFTKSQFKMWKYYKSWEEYIDNFIKYNCQAGTCNEEEDKFQKAKINYQMLQTLTDITDTELQEISKKTINKIKNISNDKNTMLKVLGVTSANRNKNYLQQSLEIYPELLNDTYNKEILKNVKKSLVKEGRAGKLDIDAIYTFLAPDTYAFCEWLFLHEENPKGLLQNGEVWCSFYDNKPELDCLRSPHLYREHAVRKNVAYKSEENEDRIKEMKRWFNTKAIYTSTHDIISKILMFDVDGDKSLVCAEPLLVEVAKRNMKGIVPLYYNMRKAEPTIINSQSIYNGLKSAYTGGNIGEISNNISKIWNSDNADINVIKLLCMENNFTIDFAKTLYKPQRPKKMKKIINQYTKLKVPHFFIYAKDKDNSKVETINNSVVNRLEKTIPNPRISFKNTQLGKFDYNMLMHNKKVKMDKKIIDKYTELDLKKPFLIGKNKDGKVDNVVFLYQDIKNQLLEVYNDEVYITDVLIKYLYGDKKAKFKTTLWECFGNIIVENLKLNIKNKLKGTIQCEKCGKRIKVSNNRIKYCAKCAKEINIKKTANNRKKRKSV</sequence>
<dbReference type="AlphaFoldDB" id="A0A0A0HXW1"/>
<gene>
    <name evidence="1" type="ORF">Z955_15530</name>
</gene>
<dbReference type="EMBL" id="JDRY01000170">
    <property type="protein sequence ID" value="KGM93377.1"/>
    <property type="molecule type" value="Genomic_DNA"/>
</dbReference>
<accession>A0A0A0HXW1</accession>
<protein>
    <submittedName>
        <fullName evidence="1">Uncharacterized protein</fullName>
    </submittedName>
</protein>
<comment type="caution">
    <text evidence="1">The sequence shown here is derived from an EMBL/GenBank/DDBJ whole genome shotgun (WGS) entry which is preliminary data.</text>
</comment>
<dbReference type="Proteomes" id="UP000030014">
    <property type="component" value="Unassembled WGS sequence"/>
</dbReference>
<name>A0A0A0HXW1_CLOBO</name>
<organism evidence="1 2">
    <name type="scientific">Clostridium botulinum C/D str. DC5</name>
    <dbReference type="NCBI Taxonomy" id="1443128"/>
    <lineage>
        <taxon>Bacteria</taxon>
        <taxon>Bacillati</taxon>
        <taxon>Bacillota</taxon>
        <taxon>Clostridia</taxon>
        <taxon>Eubacteriales</taxon>
        <taxon>Clostridiaceae</taxon>
        <taxon>Clostridium</taxon>
    </lineage>
</organism>
<reference evidence="1 2" key="1">
    <citation type="submission" date="2014-01" db="EMBL/GenBank/DDBJ databases">
        <title>Plasmidome dynamics in the species complex Clostridium novyi sensu lato converts strains of independent lineages into distinctly different pathogens.</title>
        <authorList>
            <person name="Skarin H."/>
            <person name="Segerman B."/>
        </authorList>
    </citation>
    <scope>NUCLEOTIDE SEQUENCE [LARGE SCALE GENOMIC DNA]</scope>
    <source>
        <strain evidence="1 2">DC5</strain>
    </source>
</reference>
<proteinExistence type="predicted"/>
<evidence type="ECO:0000313" key="2">
    <source>
        <dbReference type="Proteomes" id="UP000030014"/>
    </source>
</evidence>